<evidence type="ECO:0000256" key="2">
    <source>
        <dbReference type="SAM" id="MobiDB-lite"/>
    </source>
</evidence>
<organism evidence="3 4">
    <name type="scientific">Acidiphilium iwatense</name>
    <dbReference type="NCBI Taxonomy" id="768198"/>
    <lineage>
        <taxon>Bacteria</taxon>
        <taxon>Pseudomonadati</taxon>
        <taxon>Pseudomonadota</taxon>
        <taxon>Alphaproteobacteria</taxon>
        <taxon>Acetobacterales</taxon>
        <taxon>Acidocellaceae</taxon>
        <taxon>Acidiphilium</taxon>
    </lineage>
</organism>
<keyword evidence="1" id="KW-0175">Coiled coil</keyword>
<feature type="region of interest" description="Disordered" evidence="2">
    <location>
        <begin position="191"/>
        <end position="227"/>
    </location>
</feature>
<keyword evidence="4" id="KW-1185">Reference proteome</keyword>
<dbReference type="Pfam" id="PF07996">
    <property type="entry name" value="T4SS"/>
    <property type="match status" value="1"/>
</dbReference>
<dbReference type="InterPro" id="IPR014158">
    <property type="entry name" value="T4SS_VirB5"/>
</dbReference>
<accession>A0ABS9DZS7</accession>
<evidence type="ECO:0000313" key="3">
    <source>
        <dbReference type="EMBL" id="MCF3948261.1"/>
    </source>
</evidence>
<name>A0ABS9DZS7_9PROT</name>
<dbReference type="InterPro" id="IPR023220">
    <property type="entry name" value="T4SS_VirB5-domain"/>
</dbReference>
<sequence length="227" mass="24595">MAQVPVIDSTSIAQLVQQLAEAKQQYQELVSQYQELKSTYQAVSQDVNPNQWAQQLDQPLMQNAVPNTSLLPGMLDGISPPSQLGGNLGSLAQQYLGRNQVYTPTGNDFAATQIQQGENSTADLEAVATQNLQSLEAREAELPQIQNQLTSATTIQQVSSVQARLAAEQNYVQAQQAQAQNLQLLAYEQSQQQQQATAEENRQSADTTISALCSGMQSQGESSPLCP</sequence>
<protein>
    <submittedName>
        <fullName evidence="3">Type IV secretion system protein</fullName>
    </submittedName>
</protein>
<feature type="coiled-coil region" evidence="1">
    <location>
        <begin position="12"/>
        <end position="46"/>
    </location>
</feature>
<gene>
    <name evidence="3" type="ORF">L2A60_16425</name>
</gene>
<proteinExistence type="predicted"/>
<dbReference type="Gene3D" id="1.20.58.430">
    <property type="entry name" value="Type IV secretion system, VirB5-domain"/>
    <property type="match status" value="1"/>
</dbReference>
<dbReference type="SUPFAM" id="SSF101082">
    <property type="entry name" value="Typo IV secretion system protein TraC"/>
    <property type="match status" value="1"/>
</dbReference>
<reference evidence="3 4" key="1">
    <citation type="submission" date="2022-01" db="EMBL/GenBank/DDBJ databases">
        <authorList>
            <person name="Won M."/>
            <person name="Kim S.-J."/>
            <person name="Kwon S.-W."/>
        </authorList>
    </citation>
    <scope>NUCLEOTIDE SEQUENCE [LARGE SCALE GENOMIC DNA]</scope>
    <source>
        <strain evidence="3 4">KCTC 23505</strain>
    </source>
</reference>
<evidence type="ECO:0000313" key="4">
    <source>
        <dbReference type="Proteomes" id="UP001521209"/>
    </source>
</evidence>
<dbReference type="Proteomes" id="UP001521209">
    <property type="component" value="Unassembled WGS sequence"/>
</dbReference>
<dbReference type="EMBL" id="JAKGBZ010000044">
    <property type="protein sequence ID" value="MCF3948261.1"/>
    <property type="molecule type" value="Genomic_DNA"/>
</dbReference>
<feature type="compositionally biased region" description="Polar residues" evidence="2">
    <location>
        <begin position="204"/>
        <end position="227"/>
    </location>
</feature>
<evidence type="ECO:0000256" key="1">
    <source>
        <dbReference type="SAM" id="Coils"/>
    </source>
</evidence>
<comment type="caution">
    <text evidence="3">The sequence shown here is derived from an EMBL/GenBank/DDBJ whole genome shotgun (WGS) entry which is preliminary data.</text>
</comment>